<feature type="region of interest" description="Disordered" evidence="2">
    <location>
        <begin position="79"/>
        <end position="134"/>
    </location>
</feature>
<name>A0ABD1M2F3_9FABA</name>
<protein>
    <recommendedName>
        <fullName evidence="3">RRM domain-containing protein</fullName>
    </recommendedName>
</protein>
<reference evidence="4 5" key="1">
    <citation type="submission" date="2024-08" db="EMBL/GenBank/DDBJ databases">
        <title>Insights into the chromosomal genome structure of Flemingia macrophylla.</title>
        <authorList>
            <person name="Ding Y."/>
            <person name="Zhao Y."/>
            <person name="Bi W."/>
            <person name="Wu M."/>
            <person name="Zhao G."/>
            <person name="Gong Y."/>
            <person name="Li W."/>
            <person name="Zhang P."/>
        </authorList>
    </citation>
    <scope>NUCLEOTIDE SEQUENCE [LARGE SCALE GENOMIC DNA]</scope>
    <source>
        <strain evidence="4">DYQJB</strain>
        <tissue evidence="4">Leaf</tissue>
    </source>
</reference>
<dbReference type="InterPro" id="IPR012677">
    <property type="entry name" value="Nucleotide-bd_a/b_plait_sf"/>
</dbReference>
<dbReference type="InterPro" id="IPR000504">
    <property type="entry name" value="RRM_dom"/>
</dbReference>
<dbReference type="Proteomes" id="UP001603857">
    <property type="component" value="Unassembled WGS sequence"/>
</dbReference>
<evidence type="ECO:0000259" key="3">
    <source>
        <dbReference type="PROSITE" id="PS50102"/>
    </source>
</evidence>
<evidence type="ECO:0000313" key="4">
    <source>
        <dbReference type="EMBL" id="KAL2329970.1"/>
    </source>
</evidence>
<accession>A0ABD1M2F3</accession>
<organism evidence="4 5">
    <name type="scientific">Flemingia macrophylla</name>
    <dbReference type="NCBI Taxonomy" id="520843"/>
    <lineage>
        <taxon>Eukaryota</taxon>
        <taxon>Viridiplantae</taxon>
        <taxon>Streptophyta</taxon>
        <taxon>Embryophyta</taxon>
        <taxon>Tracheophyta</taxon>
        <taxon>Spermatophyta</taxon>
        <taxon>Magnoliopsida</taxon>
        <taxon>eudicotyledons</taxon>
        <taxon>Gunneridae</taxon>
        <taxon>Pentapetalae</taxon>
        <taxon>rosids</taxon>
        <taxon>fabids</taxon>
        <taxon>Fabales</taxon>
        <taxon>Fabaceae</taxon>
        <taxon>Papilionoideae</taxon>
        <taxon>50 kb inversion clade</taxon>
        <taxon>NPAAA clade</taxon>
        <taxon>indigoferoid/millettioid clade</taxon>
        <taxon>Phaseoleae</taxon>
        <taxon>Flemingia</taxon>
    </lineage>
</organism>
<keyword evidence="5" id="KW-1185">Reference proteome</keyword>
<feature type="compositionally biased region" description="Polar residues" evidence="2">
    <location>
        <begin position="617"/>
        <end position="626"/>
    </location>
</feature>
<dbReference type="GO" id="GO:0003723">
    <property type="term" value="F:RNA binding"/>
    <property type="evidence" value="ECO:0007669"/>
    <property type="project" value="UniProtKB-UniRule"/>
</dbReference>
<evidence type="ECO:0000256" key="1">
    <source>
        <dbReference type="PROSITE-ProRule" id="PRU00176"/>
    </source>
</evidence>
<feature type="compositionally biased region" description="Basic and acidic residues" evidence="2">
    <location>
        <begin position="588"/>
        <end position="602"/>
    </location>
</feature>
<dbReference type="Gene3D" id="3.30.70.330">
    <property type="match status" value="1"/>
</dbReference>
<keyword evidence="1" id="KW-0694">RNA-binding</keyword>
<sequence>MTQTKESVEKLDSSGDFGLDLVVFILRLVATHPHPRLTLTAPSLTPPSTITLAPPPSPRVAQPSQIWPRLHPQLRLTAPHPHRVLPSPPRLQPHSTSPSLAGTGLASTVTHPLPLHPPSPSPRHPSWQNRERRNGWGERKYGRVANARVTTFYIEKLPLAYNETQLWKAFQRWGCIWEIYVAPRINAWGHRYGFIRFLDVRNVSLLERQLDNIYFGNIKINANIPKYQRDRTSTERTKQRYAQDVTALPTLKHKPTGYRGIDSYAYVAAKRKDLTFPMWKKKYGQNDISREEPWNGQTIQVSETTEDWLKESWVGKLQNVEAFDKLMTVRMMNPKERVSLRYMGDDLVLISGVNVDDVKQGSLDDQATFWAQFREVQPWSPTILSGYRLAWLQCYGIPLNVWGEDIFSQLLGLTGSFVIADEETISFSRINFARVLIRTIEQLPIQRSSRVKINGIMVTISMFEEVSVPMPSYCGCLWKSGSNRSSRESERYFMGEYSSSECSNGVVGKDIHHENEEGWGSEEVSQVGGQGLSSNFSPMVNYAYPSSHATATPSCNLDLAMESVSRVSDSAQGEETLKALMTEENLKEHKGDLQHSNSDRGSHPTKPAGSINLGLIQPTTSSNGTTAHFERPDTTANSKLDENAQIDRNGALYTDNTTTVKSHA</sequence>
<feature type="compositionally biased region" description="Pro residues" evidence="2">
    <location>
        <begin position="114"/>
        <end position="123"/>
    </location>
</feature>
<evidence type="ECO:0000256" key="2">
    <source>
        <dbReference type="SAM" id="MobiDB-lite"/>
    </source>
</evidence>
<gene>
    <name evidence="4" type="ORF">Fmac_017551</name>
</gene>
<feature type="compositionally biased region" description="Polar residues" evidence="2">
    <location>
        <begin position="93"/>
        <end position="110"/>
    </location>
</feature>
<dbReference type="InterPro" id="IPR035979">
    <property type="entry name" value="RBD_domain_sf"/>
</dbReference>
<comment type="caution">
    <text evidence="4">The sequence shown here is derived from an EMBL/GenBank/DDBJ whole genome shotgun (WGS) entry which is preliminary data.</text>
</comment>
<feature type="domain" description="RRM" evidence="3">
    <location>
        <begin position="150"/>
        <end position="227"/>
    </location>
</feature>
<evidence type="ECO:0000313" key="5">
    <source>
        <dbReference type="Proteomes" id="UP001603857"/>
    </source>
</evidence>
<dbReference type="SUPFAM" id="SSF54928">
    <property type="entry name" value="RNA-binding domain, RBD"/>
    <property type="match status" value="1"/>
</dbReference>
<dbReference type="PANTHER" id="PTHR34427">
    <property type="entry name" value="DUF4283 DOMAIN PROTEIN"/>
    <property type="match status" value="1"/>
</dbReference>
<dbReference type="EMBL" id="JBGMDY010000006">
    <property type="protein sequence ID" value="KAL2329970.1"/>
    <property type="molecule type" value="Genomic_DNA"/>
</dbReference>
<dbReference type="AlphaFoldDB" id="A0ABD1M2F3"/>
<feature type="compositionally biased region" description="Polar residues" evidence="2">
    <location>
        <begin position="654"/>
        <end position="664"/>
    </location>
</feature>
<proteinExistence type="predicted"/>
<feature type="region of interest" description="Disordered" evidence="2">
    <location>
        <begin position="588"/>
        <end position="664"/>
    </location>
</feature>
<dbReference type="PROSITE" id="PS50102">
    <property type="entry name" value="RRM"/>
    <property type="match status" value="1"/>
</dbReference>
<dbReference type="PANTHER" id="PTHR34427:SF5">
    <property type="entry name" value="DUF4283 DOMAIN-CONTAINING PROTEIN"/>
    <property type="match status" value="1"/>
</dbReference>